<dbReference type="GO" id="GO:0016705">
    <property type="term" value="F:oxidoreductase activity, acting on paired donors, with incorporation or reduction of molecular oxygen"/>
    <property type="evidence" value="ECO:0007669"/>
    <property type="project" value="InterPro"/>
</dbReference>
<feature type="region of interest" description="Disordered" evidence="8">
    <location>
        <begin position="69"/>
        <end position="92"/>
    </location>
</feature>
<dbReference type="PANTHER" id="PTHR46696:SF1">
    <property type="entry name" value="CYTOCHROME P450 YJIB-RELATED"/>
    <property type="match status" value="1"/>
</dbReference>
<keyword evidence="4 7" id="KW-0560">Oxidoreductase</keyword>
<evidence type="ECO:0000256" key="1">
    <source>
        <dbReference type="ARBA" id="ARBA00010617"/>
    </source>
</evidence>
<evidence type="ECO:0000256" key="6">
    <source>
        <dbReference type="ARBA" id="ARBA00023033"/>
    </source>
</evidence>
<dbReference type="PRINTS" id="PR00359">
    <property type="entry name" value="BP450"/>
</dbReference>
<keyword evidence="10" id="KW-1185">Reference proteome</keyword>
<dbReference type="GO" id="GO:0020037">
    <property type="term" value="F:heme binding"/>
    <property type="evidence" value="ECO:0007669"/>
    <property type="project" value="InterPro"/>
</dbReference>
<proteinExistence type="inferred from homology"/>
<keyword evidence="5 7" id="KW-0408">Iron</keyword>
<dbReference type="Gene3D" id="1.10.630.10">
    <property type="entry name" value="Cytochrome P450"/>
    <property type="match status" value="1"/>
</dbReference>
<dbReference type="GO" id="GO:0005506">
    <property type="term" value="F:iron ion binding"/>
    <property type="evidence" value="ECO:0007669"/>
    <property type="project" value="InterPro"/>
</dbReference>
<keyword evidence="6 7" id="KW-0503">Monooxygenase</keyword>
<evidence type="ECO:0000313" key="9">
    <source>
        <dbReference type="EMBL" id="RLK59474.1"/>
    </source>
</evidence>
<gene>
    <name evidence="9" type="ORF">CLV68_3963</name>
</gene>
<dbReference type="CDD" id="cd11030">
    <property type="entry name" value="CYP105-like"/>
    <property type="match status" value="1"/>
</dbReference>
<dbReference type="EMBL" id="RCDD01000002">
    <property type="protein sequence ID" value="RLK59474.1"/>
    <property type="molecule type" value="Genomic_DNA"/>
</dbReference>
<dbReference type="InterPro" id="IPR017972">
    <property type="entry name" value="Cyt_P450_CS"/>
</dbReference>
<accession>A0A421B538</accession>
<dbReference type="PROSITE" id="PS00086">
    <property type="entry name" value="CYTOCHROME_P450"/>
    <property type="match status" value="1"/>
</dbReference>
<evidence type="ECO:0000313" key="10">
    <source>
        <dbReference type="Proteomes" id="UP000282454"/>
    </source>
</evidence>
<dbReference type="OrthoDB" id="4133219at2"/>
<reference evidence="9 10" key="1">
    <citation type="submission" date="2018-10" db="EMBL/GenBank/DDBJ databases">
        <title>Genomic Encyclopedia of Archaeal and Bacterial Type Strains, Phase II (KMG-II): from individual species to whole genera.</title>
        <authorList>
            <person name="Goeker M."/>
        </authorList>
    </citation>
    <scope>NUCLEOTIDE SEQUENCE [LARGE SCALE GENOMIC DNA]</scope>
    <source>
        <strain evidence="9 10">DSM 45657</strain>
    </source>
</reference>
<dbReference type="AlphaFoldDB" id="A0A421B538"/>
<evidence type="ECO:0000256" key="8">
    <source>
        <dbReference type="SAM" id="MobiDB-lite"/>
    </source>
</evidence>
<dbReference type="InterPro" id="IPR002397">
    <property type="entry name" value="Cyt_P450_B"/>
</dbReference>
<dbReference type="PRINTS" id="PR00385">
    <property type="entry name" value="P450"/>
</dbReference>
<sequence>MTLPHLPMDRENPFDPPAGLASARDEGPVVPMRFPDGHRGWLVTGHAAAREILASPLFSNRPELTRSIVSVPGGTGVGTTAPPGMFSRMDPPDHTRIRKLLTRWFTVRRTRELASRIERITDDHLDRMAAHGPPTDLVHAFALPIPSILICELLGVPYAQRERFQRDTAVLFDLDSQPDRVNAAWSSLGGLLSALAREKRLRPTDDVISELVGGGDLTEQEVVMVAIVLLAAGHETSATMIAHGIFALLRHPEQLARIRADPPLVDKAVEELLRYLSIFHIGPARSALADVLVAGQLVKRGDTVAISLPAANRDPSEFTNPDELDVGRDHNRHLAFGHGIHQCLGQQLARVELRVGLGRLLRRFPDLRLAVPAEDVPVRGNIAVYGVQSLPVTWGQR</sequence>
<dbReference type="PANTHER" id="PTHR46696">
    <property type="entry name" value="P450, PUTATIVE (EUROFUNG)-RELATED"/>
    <property type="match status" value="1"/>
</dbReference>
<feature type="region of interest" description="Disordered" evidence="8">
    <location>
        <begin position="1"/>
        <end position="30"/>
    </location>
</feature>
<dbReference type="GO" id="GO:0004497">
    <property type="term" value="F:monooxygenase activity"/>
    <property type="evidence" value="ECO:0007669"/>
    <property type="project" value="UniProtKB-KW"/>
</dbReference>
<evidence type="ECO:0000256" key="5">
    <source>
        <dbReference type="ARBA" id="ARBA00023004"/>
    </source>
</evidence>
<organism evidence="9 10">
    <name type="scientific">Actinokineospora cianjurensis</name>
    <dbReference type="NCBI Taxonomy" id="585224"/>
    <lineage>
        <taxon>Bacteria</taxon>
        <taxon>Bacillati</taxon>
        <taxon>Actinomycetota</taxon>
        <taxon>Actinomycetes</taxon>
        <taxon>Pseudonocardiales</taxon>
        <taxon>Pseudonocardiaceae</taxon>
        <taxon>Actinokineospora</taxon>
    </lineage>
</organism>
<keyword evidence="3 7" id="KW-0479">Metal-binding</keyword>
<comment type="caution">
    <text evidence="9">The sequence shown here is derived from an EMBL/GenBank/DDBJ whole genome shotgun (WGS) entry which is preliminary data.</text>
</comment>
<dbReference type="InterPro" id="IPR036396">
    <property type="entry name" value="Cyt_P450_sf"/>
</dbReference>
<keyword evidence="2 7" id="KW-0349">Heme</keyword>
<protein>
    <submittedName>
        <fullName evidence="9">Cytochrome P450</fullName>
    </submittedName>
</protein>
<dbReference type="Pfam" id="PF00067">
    <property type="entry name" value="p450"/>
    <property type="match status" value="1"/>
</dbReference>
<evidence type="ECO:0000256" key="3">
    <source>
        <dbReference type="ARBA" id="ARBA00022723"/>
    </source>
</evidence>
<dbReference type="SUPFAM" id="SSF48264">
    <property type="entry name" value="Cytochrome P450"/>
    <property type="match status" value="1"/>
</dbReference>
<dbReference type="InterPro" id="IPR001128">
    <property type="entry name" value="Cyt_P450"/>
</dbReference>
<name>A0A421B538_9PSEU</name>
<evidence type="ECO:0000256" key="4">
    <source>
        <dbReference type="ARBA" id="ARBA00023002"/>
    </source>
</evidence>
<evidence type="ECO:0000256" key="7">
    <source>
        <dbReference type="RuleBase" id="RU000461"/>
    </source>
</evidence>
<evidence type="ECO:0000256" key="2">
    <source>
        <dbReference type="ARBA" id="ARBA00022617"/>
    </source>
</evidence>
<dbReference type="Proteomes" id="UP000282454">
    <property type="component" value="Unassembled WGS sequence"/>
</dbReference>
<dbReference type="FunFam" id="1.10.630.10:FF:000018">
    <property type="entry name" value="Cytochrome P450 monooxygenase"/>
    <property type="match status" value="1"/>
</dbReference>
<comment type="similarity">
    <text evidence="1 7">Belongs to the cytochrome P450 family.</text>
</comment>